<protein>
    <submittedName>
        <fullName evidence="1">Uncharacterized protein</fullName>
    </submittedName>
</protein>
<gene>
    <name evidence="1" type="ORF">EVAR_79077_1</name>
</gene>
<organism evidence="1 2">
    <name type="scientific">Eumeta variegata</name>
    <name type="common">Bagworm moth</name>
    <name type="synonym">Eumeta japonica</name>
    <dbReference type="NCBI Taxonomy" id="151549"/>
    <lineage>
        <taxon>Eukaryota</taxon>
        <taxon>Metazoa</taxon>
        <taxon>Ecdysozoa</taxon>
        <taxon>Arthropoda</taxon>
        <taxon>Hexapoda</taxon>
        <taxon>Insecta</taxon>
        <taxon>Pterygota</taxon>
        <taxon>Neoptera</taxon>
        <taxon>Endopterygota</taxon>
        <taxon>Lepidoptera</taxon>
        <taxon>Glossata</taxon>
        <taxon>Ditrysia</taxon>
        <taxon>Tineoidea</taxon>
        <taxon>Psychidae</taxon>
        <taxon>Oiketicinae</taxon>
        <taxon>Eumeta</taxon>
    </lineage>
</organism>
<sequence length="245" mass="27946">MSIYIIPDSHLRVYLGEPSRIIFPVASSYAIKILLCKFRKTLSAVQVKTLNNHGCRCPHGRTASQPDKIENRLRECRTALTVGLRSRYDGPWKVTSQVVRVVGMPIVPTTLDSSGIVSVYDHRETANPNSDRGESAQRHLLNISCFDVTTSYKLVCRVTSRTGVTLRSRYAPTMRASERHAVPSNWHRLARPRARETDIKVKARVPSTRAQLARLRARETERERQSERDEEIAYTPVHVLRFHFA</sequence>
<dbReference type="EMBL" id="BGZK01001951">
    <property type="protein sequence ID" value="GBP88695.1"/>
    <property type="molecule type" value="Genomic_DNA"/>
</dbReference>
<evidence type="ECO:0000313" key="2">
    <source>
        <dbReference type="Proteomes" id="UP000299102"/>
    </source>
</evidence>
<evidence type="ECO:0000313" key="1">
    <source>
        <dbReference type="EMBL" id="GBP88695.1"/>
    </source>
</evidence>
<keyword evidence="2" id="KW-1185">Reference proteome</keyword>
<dbReference type="AlphaFoldDB" id="A0A4C1ZQ74"/>
<accession>A0A4C1ZQ74</accession>
<dbReference type="Proteomes" id="UP000299102">
    <property type="component" value="Unassembled WGS sequence"/>
</dbReference>
<reference evidence="1 2" key="1">
    <citation type="journal article" date="2019" name="Commun. Biol.">
        <title>The bagworm genome reveals a unique fibroin gene that provides high tensile strength.</title>
        <authorList>
            <person name="Kono N."/>
            <person name="Nakamura H."/>
            <person name="Ohtoshi R."/>
            <person name="Tomita M."/>
            <person name="Numata K."/>
            <person name="Arakawa K."/>
        </authorList>
    </citation>
    <scope>NUCLEOTIDE SEQUENCE [LARGE SCALE GENOMIC DNA]</scope>
</reference>
<name>A0A4C1ZQ74_EUMVA</name>
<proteinExistence type="predicted"/>
<comment type="caution">
    <text evidence="1">The sequence shown here is derived from an EMBL/GenBank/DDBJ whole genome shotgun (WGS) entry which is preliminary data.</text>
</comment>